<keyword evidence="4" id="KW-0285">Flavoprotein</keyword>
<evidence type="ECO:0000256" key="3">
    <source>
        <dbReference type="ARBA" id="ARBA00020059"/>
    </source>
</evidence>
<evidence type="ECO:0000256" key="4">
    <source>
        <dbReference type="ARBA" id="ARBA00022630"/>
    </source>
</evidence>
<dbReference type="InterPro" id="IPR050097">
    <property type="entry name" value="Ferredoxin-NADP_redctase_2"/>
</dbReference>
<protein>
    <recommendedName>
        <fullName evidence="3">Alkyl hydroperoxide reductase subunit F</fullName>
    </recommendedName>
</protein>
<dbReference type="SUPFAM" id="SSF51905">
    <property type="entry name" value="FAD/NAD(P)-binding domain"/>
    <property type="match status" value="1"/>
</dbReference>
<keyword evidence="11" id="KW-0521">NADP</keyword>
<dbReference type="PRINTS" id="PR00368">
    <property type="entry name" value="FADPNR"/>
</dbReference>
<dbReference type="GO" id="GO:0102039">
    <property type="term" value="F:NADH-dependent peroxiredoxin activity"/>
    <property type="evidence" value="ECO:0007669"/>
    <property type="project" value="InterPro"/>
</dbReference>
<dbReference type="PROSITE" id="PS51354">
    <property type="entry name" value="GLUTAREDOXIN_2"/>
    <property type="match status" value="1"/>
</dbReference>
<accession>A0A5C8ZYT4</accession>
<dbReference type="InterPro" id="IPR044142">
    <property type="entry name" value="AhpF_NTD_N"/>
</dbReference>
<evidence type="ECO:0000256" key="11">
    <source>
        <dbReference type="PIRSR" id="PIRSR000238-1"/>
    </source>
</evidence>
<feature type="domain" description="FAD/NAD(P)-binding" evidence="13">
    <location>
        <begin position="220"/>
        <end position="506"/>
    </location>
</feature>
<reference evidence="15 16" key="1">
    <citation type="submission" date="2019-08" db="EMBL/GenBank/DDBJ databases">
        <title>Parahaliea maris sp. nov., isolated from the surface seawater.</title>
        <authorList>
            <person name="Liu Y."/>
        </authorList>
    </citation>
    <scope>NUCLEOTIDE SEQUENCE [LARGE SCALE GENOMIC DNA]</scope>
    <source>
        <strain evidence="15 16">HSLHS9</strain>
    </source>
</reference>
<dbReference type="PRINTS" id="PR00469">
    <property type="entry name" value="PNDRDTASEII"/>
</dbReference>
<comment type="caution">
    <text evidence="15">The sequence shown here is derived from an EMBL/GenBank/DDBJ whole genome shotgun (WGS) entry which is preliminary data.</text>
</comment>
<keyword evidence="9 12" id="KW-0676">Redox-active center</keyword>
<dbReference type="InterPro" id="IPR036188">
    <property type="entry name" value="FAD/NAD-bd_sf"/>
</dbReference>
<name>A0A5C8ZYT4_9GAMM</name>
<dbReference type="PIRSF" id="PIRSF000238">
    <property type="entry name" value="AhpF"/>
    <property type="match status" value="1"/>
</dbReference>
<dbReference type="Gene3D" id="3.50.50.60">
    <property type="entry name" value="FAD/NAD(P)-binding domain"/>
    <property type="match status" value="2"/>
</dbReference>
<dbReference type="GO" id="GO:0050660">
    <property type="term" value="F:flavin adenine dinucleotide binding"/>
    <property type="evidence" value="ECO:0007669"/>
    <property type="project" value="InterPro"/>
</dbReference>
<evidence type="ECO:0000259" key="14">
    <source>
        <dbReference type="Pfam" id="PF13192"/>
    </source>
</evidence>
<evidence type="ECO:0000313" key="16">
    <source>
        <dbReference type="Proteomes" id="UP000321039"/>
    </source>
</evidence>
<dbReference type="InterPro" id="IPR012081">
    <property type="entry name" value="Alkyl_hydroperoxide_Rdtase_suF"/>
</dbReference>
<evidence type="ECO:0000256" key="1">
    <source>
        <dbReference type="ARBA" id="ARBA00009333"/>
    </source>
</evidence>
<dbReference type="Pfam" id="PF07992">
    <property type="entry name" value="Pyr_redox_2"/>
    <property type="match status" value="1"/>
</dbReference>
<evidence type="ECO:0000256" key="6">
    <source>
        <dbReference type="ARBA" id="ARBA00023002"/>
    </source>
</evidence>
<gene>
    <name evidence="15" type="primary">ahpF</name>
    <name evidence="15" type="ORF">FV139_08980</name>
</gene>
<dbReference type="InterPro" id="IPR012336">
    <property type="entry name" value="Thioredoxin-like_fold"/>
</dbReference>
<keyword evidence="5 11" id="KW-0274">FAD</keyword>
<organism evidence="15 16">
    <name type="scientific">Parahaliea maris</name>
    <dbReference type="NCBI Taxonomy" id="2716870"/>
    <lineage>
        <taxon>Bacteria</taxon>
        <taxon>Pseudomonadati</taxon>
        <taxon>Pseudomonadota</taxon>
        <taxon>Gammaproteobacteria</taxon>
        <taxon>Cellvibrionales</taxon>
        <taxon>Halieaceae</taxon>
        <taxon>Parahaliea</taxon>
    </lineage>
</organism>
<keyword evidence="7 11" id="KW-0520">NAD</keyword>
<evidence type="ECO:0000256" key="7">
    <source>
        <dbReference type="ARBA" id="ARBA00023027"/>
    </source>
</evidence>
<feature type="binding site" evidence="11">
    <location>
        <begin position="480"/>
        <end position="490"/>
    </location>
    <ligand>
        <name>FAD</name>
        <dbReference type="ChEBI" id="CHEBI:57692"/>
    </ligand>
</feature>
<dbReference type="GO" id="GO:0000302">
    <property type="term" value="P:response to reactive oxygen species"/>
    <property type="evidence" value="ECO:0007669"/>
    <property type="project" value="InterPro"/>
</dbReference>
<dbReference type="InterPro" id="IPR023753">
    <property type="entry name" value="FAD/NAD-binding_dom"/>
</dbReference>
<dbReference type="AlphaFoldDB" id="A0A5C8ZYT4"/>
<dbReference type="GO" id="GO:0016668">
    <property type="term" value="F:oxidoreductase activity, acting on a sulfur group of donors, NAD(P) as acceptor"/>
    <property type="evidence" value="ECO:0007669"/>
    <property type="project" value="UniProtKB-ARBA"/>
</dbReference>
<dbReference type="PROSITE" id="PS00573">
    <property type="entry name" value="PYRIDINE_REDOX_2"/>
    <property type="match status" value="1"/>
</dbReference>
<evidence type="ECO:0000313" key="15">
    <source>
        <dbReference type="EMBL" id="TXS93763.1"/>
    </source>
</evidence>
<dbReference type="Gene3D" id="3.40.30.80">
    <property type="match status" value="1"/>
</dbReference>
<dbReference type="InterPro" id="IPR008255">
    <property type="entry name" value="Pyr_nucl-diS_OxRdtase_2_AS"/>
</dbReference>
<feature type="binding site" evidence="11">
    <location>
        <begin position="359"/>
        <end position="373"/>
    </location>
    <ligand>
        <name>NAD(+)</name>
        <dbReference type="ChEBI" id="CHEBI:57540"/>
    </ligand>
</feature>
<feature type="domain" description="Thioredoxin-like fold" evidence="14">
    <location>
        <begin position="122"/>
        <end position="198"/>
    </location>
</feature>
<feature type="binding site" evidence="11">
    <location>
        <begin position="220"/>
        <end position="235"/>
    </location>
    <ligand>
        <name>FAD</name>
        <dbReference type="ChEBI" id="CHEBI:57692"/>
    </ligand>
</feature>
<dbReference type="RefSeq" id="WP_148068105.1">
    <property type="nucleotide sequence ID" value="NZ_VRZA01000003.1"/>
</dbReference>
<keyword evidence="6" id="KW-0560">Oxidoreductase</keyword>
<comment type="similarity">
    <text evidence="1">Belongs to the class-II pyridine nucleotide-disulfide oxidoreductase family.</text>
</comment>
<dbReference type="CDD" id="cd03026">
    <property type="entry name" value="AhpF_NTD_C"/>
    <property type="match status" value="1"/>
</dbReference>
<dbReference type="InterPro" id="IPR036249">
    <property type="entry name" value="Thioredoxin-like_sf"/>
</dbReference>
<comment type="function">
    <text evidence="10">Serves to protect the cell against DNA damage by alkyl hydroperoxides. It can use either NADH or NADPH as electron donor for direct reduction of redox dyes or of alkyl hydroperoxides when combined with the AhpC protein.</text>
</comment>
<dbReference type="EMBL" id="VRZA01000003">
    <property type="protein sequence ID" value="TXS93763.1"/>
    <property type="molecule type" value="Genomic_DNA"/>
</dbReference>
<evidence type="ECO:0000256" key="5">
    <source>
        <dbReference type="ARBA" id="ARBA00022827"/>
    </source>
</evidence>
<dbReference type="Proteomes" id="UP000321039">
    <property type="component" value="Unassembled WGS sequence"/>
</dbReference>
<dbReference type="NCBIfam" id="TIGR03140">
    <property type="entry name" value="AhpF"/>
    <property type="match status" value="1"/>
</dbReference>
<comment type="cofactor">
    <cofactor evidence="11">
        <name>FAD</name>
        <dbReference type="ChEBI" id="CHEBI:57692"/>
    </cofactor>
    <text evidence="11">Binds 1 FAD per subunit.</text>
</comment>
<dbReference type="SUPFAM" id="SSF52833">
    <property type="entry name" value="Thioredoxin-like"/>
    <property type="match status" value="2"/>
</dbReference>
<keyword evidence="16" id="KW-1185">Reference proteome</keyword>
<dbReference type="PANTHER" id="PTHR48105">
    <property type="entry name" value="THIOREDOXIN REDUCTASE 1-RELATED-RELATED"/>
    <property type="match status" value="1"/>
</dbReference>
<dbReference type="GO" id="GO:0051287">
    <property type="term" value="F:NAD binding"/>
    <property type="evidence" value="ECO:0007669"/>
    <property type="project" value="InterPro"/>
</dbReference>
<evidence type="ECO:0000259" key="13">
    <source>
        <dbReference type="Pfam" id="PF07992"/>
    </source>
</evidence>
<sequence length="532" mass="56841">MLNNDILQALKGYAEKLEKPVTLVLQNGDHDKRDELVDFLTKFTSVSDNLHFIQRDTGDQLRSPLSFALEVDGEPTGIVFSGIPGGHEFNSLVLAVLQSGGVALKLDDTIQTLVRRASQPLQFEVFVSLSCHNCPDVVQALNQFALLSPNISSEMIDGGLYPQLIEERNIQGVPAVFLNGEPFANGKIDTATLLDKLLSLYPELTEAGAQEQQEQLPLQDVTVIGGGPAGVAAAIYAARKGLAVTVVADRIGGQVKDTIGIENLISVPQTTGPELSNALLAHLNEYTVTIKEHLRVDHIEQGDTKTLRLSSGEVIETRTLIIATGAKWRELGVPGEKENVGNGVAYCPHCDGPFFKGKDVAVIGGGNSGIEAALDLAGIVKSVTVFEFLPELKADQVLVKQAESRDNITILKNVATREIVATTGKVNAIVYQDRDSGEELQRELEGVFVQIGLVPNSAFLEGLVERTPHGEVVINERGETSAEGIFACGDVTTVPYKQIVVAMGEGSKAALSAFDYLLKQPAPASHPAAAAA</sequence>
<keyword evidence="8 12" id="KW-1015">Disulfide bond</keyword>
<feature type="disulfide bond" description="Redox-active" evidence="12">
    <location>
        <begin position="347"/>
        <end position="350"/>
    </location>
</feature>
<evidence type="ECO:0000256" key="10">
    <source>
        <dbReference type="ARBA" id="ARBA00024806"/>
    </source>
</evidence>
<evidence type="ECO:0000256" key="12">
    <source>
        <dbReference type="PIRSR" id="PIRSR000238-2"/>
    </source>
</evidence>
<dbReference type="CDD" id="cd02974">
    <property type="entry name" value="AhpF_NTD_N"/>
    <property type="match status" value="1"/>
</dbReference>
<evidence type="ECO:0000256" key="2">
    <source>
        <dbReference type="ARBA" id="ARBA00011738"/>
    </source>
</evidence>
<dbReference type="Pfam" id="PF13192">
    <property type="entry name" value="Thioredoxin_3"/>
    <property type="match status" value="1"/>
</dbReference>
<comment type="subunit">
    <text evidence="2">Homodimer.</text>
</comment>
<proteinExistence type="inferred from homology"/>
<dbReference type="InterPro" id="IPR044141">
    <property type="entry name" value="AhpF_NTD_C"/>
</dbReference>
<evidence type="ECO:0000256" key="9">
    <source>
        <dbReference type="ARBA" id="ARBA00023284"/>
    </source>
</evidence>
<evidence type="ECO:0000256" key="8">
    <source>
        <dbReference type="ARBA" id="ARBA00023157"/>
    </source>
</evidence>